<comment type="caution">
    <text evidence="2">The sequence shown here is derived from an EMBL/GenBank/DDBJ whole genome shotgun (WGS) entry which is preliminary data.</text>
</comment>
<feature type="compositionally biased region" description="Basic and acidic residues" evidence="1">
    <location>
        <begin position="29"/>
        <end position="39"/>
    </location>
</feature>
<evidence type="ECO:0000313" key="2">
    <source>
        <dbReference type="EMBL" id="GAD98673.1"/>
    </source>
</evidence>
<evidence type="ECO:0000256" key="1">
    <source>
        <dbReference type="SAM" id="MobiDB-lite"/>
    </source>
</evidence>
<dbReference type="Proteomes" id="UP000018001">
    <property type="component" value="Unassembled WGS sequence"/>
</dbReference>
<proteinExistence type="predicted"/>
<evidence type="ECO:0000313" key="3">
    <source>
        <dbReference type="Proteomes" id="UP000018001"/>
    </source>
</evidence>
<dbReference type="EMBL" id="BAUL01000255">
    <property type="protein sequence ID" value="GAD98673.1"/>
    <property type="molecule type" value="Genomic_DNA"/>
</dbReference>
<feature type="region of interest" description="Disordered" evidence="1">
    <location>
        <begin position="26"/>
        <end position="46"/>
    </location>
</feature>
<keyword evidence="3" id="KW-1185">Reference proteome</keyword>
<dbReference type="AlphaFoldDB" id="V5G2P5"/>
<protein>
    <submittedName>
        <fullName evidence="2">Uncharacterized protein</fullName>
    </submittedName>
</protein>
<gene>
    <name evidence="2" type="ORF">PVAR5_7372</name>
</gene>
<dbReference type="OrthoDB" id="10529184at2759"/>
<accession>V5G2P5</accession>
<organism evidence="2 3">
    <name type="scientific">Byssochlamys spectabilis (strain No. 5 / NBRC 109023)</name>
    <name type="common">Paecilomyces variotii</name>
    <dbReference type="NCBI Taxonomy" id="1356009"/>
    <lineage>
        <taxon>Eukaryota</taxon>
        <taxon>Fungi</taxon>
        <taxon>Dikarya</taxon>
        <taxon>Ascomycota</taxon>
        <taxon>Pezizomycotina</taxon>
        <taxon>Eurotiomycetes</taxon>
        <taxon>Eurotiomycetidae</taxon>
        <taxon>Eurotiales</taxon>
        <taxon>Thermoascaceae</taxon>
        <taxon>Paecilomyces</taxon>
    </lineage>
</organism>
<reference evidence="3" key="1">
    <citation type="journal article" date="2014" name="Genome Announc.">
        <title>Draft genome sequence of the formaldehyde-resistant fungus Byssochlamys spectabilis No. 5 (anamorph Paecilomyces variotii No. 5) (NBRC109023).</title>
        <authorList>
            <person name="Oka T."/>
            <person name="Ekino K."/>
            <person name="Fukuda K."/>
            <person name="Nomura Y."/>
        </authorList>
    </citation>
    <scope>NUCLEOTIDE SEQUENCE [LARGE SCALE GENOMIC DNA]</scope>
    <source>
        <strain evidence="3">No. 5 / NBRC 109023</strain>
    </source>
</reference>
<feature type="region of interest" description="Disordered" evidence="1">
    <location>
        <begin position="323"/>
        <end position="343"/>
    </location>
</feature>
<dbReference type="HOGENOM" id="CLU_558954_0_0_1"/>
<feature type="region of interest" description="Disordered" evidence="1">
    <location>
        <begin position="424"/>
        <end position="449"/>
    </location>
</feature>
<sequence length="488" mass="54975">MTGFWNKVLEKIAGTGLAKKLCVRKHEKISRASRKDSRSPNHKRPVLERTCSIAIHPAEAAPRHTHIQLRDDRWVVPVPTGAGTRCHPGASNHQLYQRRHDSGYEYGSTMTGRQQRPSAQFPEISVRCCYKREDGDEYVPVPNFIMDNYYSLYPVIQPGVENEPGFPGWKQIHDNLEELYLRNHGPDIWRIKESVKDILRGRRTARTVLRSTPSQKARSPVLLRGQFDAQRNSGLLYSPHSLRRTRKIRDRDLSFSKVMSCPGPSRASALTSLLHDGSRIDPDNTTVPDPAAIIQDLINEMGDHGQEHSAVLSGCAIESYTPPGERRPIPLSPSSPSSSSFGGSMWKRVSSGTFHIRALRDTNARMLRLNIPADECAVESYTPSEDWDHFGWRWHEQDQPSCNDTSGMCSAEADSSCWEKVQETADTSTPPPLSPANPAIVHPSPEIKPRMDIVPPARVAKVMKSRELIKIGKRRIYRVVRPKRLGKL</sequence>
<dbReference type="InParanoid" id="V5G2P5"/>
<name>V5G2P5_BYSSN</name>